<dbReference type="PROSITE" id="PS00611">
    <property type="entry name" value="HISOL_DEHYDROGENASE"/>
    <property type="match status" value="1"/>
</dbReference>
<feature type="domain" description="PhoH-like protein" evidence="7">
    <location>
        <begin position="315"/>
        <end position="358"/>
    </location>
</feature>
<protein>
    <recommendedName>
        <fullName evidence="7">PhoH-like protein domain-containing protein</fullName>
    </recommendedName>
</protein>
<dbReference type="Gene3D" id="3.40.50.1980">
    <property type="entry name" value="Nitrogenase molybdenum iron protein domain"/>
    <property type="match status" value="2"/>
</dbReference>
<dbReference type="CDD" id="cd06572">
    <property type="entry name" value="Histidinol_dh"/>
    <property type="match status" value="1"/>
</dbReference>
<comment type="similarity">
    <text evidence="6">Belongs to the histidinol dehydrogenase family.</text>
</comment>
<dbReference type="GO" id="GO:0005829">
    <property type="term" value="C:cytosol"/>
    <property type="evidence" value="ECO:0007669"/>
    <property type="project" value="TreeGrafter"/>
</dbReference>
<dbReference type="Proteomes" id="UP000678499">
    <property type="component" value="Unassembled WGS sequence"/>
</dbReference>
<keyword evidence="9" id="KW-1185">Reference proteome</keyword>
<dbReference type="GO" id="GO:0000105">
    <property type="term" value="P:L-histidine biosynthetic process"/>
    <property type="evidence" value="ECO:0007669"/>
    <property type="project" value="UniProtKB-UniPathway"/>
</dbReference>
<dbReference type="GO" id="GO:0004399">
    <property type="term" value="F:histidinol dehydrogenase activity"/>
    <property type="evidence" value="ECO:0007669"/>
    <property type="project" value="UniProtKB-ARBA"/>
</dbReference>
<evidence type="ECO:0000313" key="9">
    <source>
        <dbReference type="Proteomes" id="UP000678499"/>
    </source>
</evidence>
<dbReference type="PANTHER" id="PTHR21256:SF2">
    <property type="entry name" value="HISTIDINE BIOSYNTHESIS TRIFUNCTIONAL PROTEIN"/>
    <property type="match status" value="1"/>
</dbReference>
<evidence type="ECO:0000256" key="3">
    <source>
        <dbReference type="ARBA" id="ARBA00022723"/>
    </source>
</evidence>
<dbReference type="Gene3D" id="3.40.50.300">
    <property type="entry name" value="P-loop containing nucleotide triphosphate hydrolases"/>
    <property type="match status" value="1"/>
</dbReference>
<sequence length="358" mass="38232">MDLTQQFDGVVLTSETLQVGPQEIQQAIDQLDEDLKKAIQLAYANIKAFHEAQKRETLVLETMPGVLCERRAVPIQKVGLYIPGGSAPLFSTVLMLAVPAQIAGCEQMVLCTPPNAQGQIHPAILFTAHLCGITKIYKLGGAQAIAAMTLGTAIVPKVYKLFGPGNQYVTAAKQYAQNYGVAIDMPAGPSEVLVVADHTASPAFVASDLLSQAEHGSDSQVVLLCTHPELIPQVEVALDQQLNELPRKEIAQKALNHARLVQVADLDQALEISNAYAPEHLILSVEHPRACIDKKLLSIQNTGSVLLYGVLGKAIKAQSANQQKIVESAQTHDMIFAVGPAGTGKTYTAVALAVKALK</sequence>
<name>A0A7R9C1R0_9CRUS</name>
<dbReference type="SUPFAM" id="SSF52540">
    <property type="entry name" value="P-loop containing nucleoside triphosphate hydrolases"/>
    <property type="match status" value="1"/>
</dbReference>
<dbReference type="InterPro" id="IPR001692">
    <property type="entry name" value="Histidinol_DH_CS"/>
</dbReference>
<evidence type="ECO:0000259" key="7">
    <source>
        <dbReference type="Pfam" id="PF02562"/>
    </source>
</evidence>
<dbReference type="Pfam" id="PF00815">
    <property type="entry name" value="Histidinol_dh"/>
    <property type="match status" value="1"/>
</dbReference>
<dbReference type="InterPro" id="IPR012131">
    <property type="entry name" value="Hstdl_DH"/>
</dbReference>
<evidence type="ECO:0000256" key="2">
    <source>
        <dbReference type="ARBA" id="ARBA00004940"/>
    </source>
</evidence>
<accession>A0A7R9C1R0</accession>
<dbReference type="AlphaFoldDB" id="A0A7R9C1R0"/>
<dbReference type="PANTHER" id="PTHR21256">
    <property type="entry name" value="HISTIDINOL DEHYDROGENASE HDH"/>
    <property type="match status" value="1"/>
</dbReference>
<dbReference type="OrthoDB" id="1703565at2759"/>
<evidence type="ECO:0000313" key="8">
    <source>
        <dbReference type="EMBL" id="CAD7285666.1"/>
    </source>
</evidence>
<dbReference type="InterPro" id="IPR027417">
    <property type="entry name" value="P-loop_NTPase"/>
</dbReference>
<keyword evidence="5" id="KW-0560">Oxidoreductase</keyword>
<organism evidence="8">
    <name type="scientific">Notodromas monacha</name>
    <dbReference type="NCBI Taxonomy" id="399045"/>
    <lineage>
        <taxon>Eukaryota</taxon>
        <taxon>Metazoa</taxon>
        <taxon>Ecdysozoa</taxon>
        <taxon>Arthropoda</taxon>
        <taxon>Crustacea</taxon>
        <taxon>Oligostraca</taxon>
        <taxon>Ostracoda</taxon>
        <taxon>Podocopa</taxon>
        <taxon>Podocopida</taxon>
        <taxon>Cypridocopina</taxon>
        <taxon>Cypridoidea</taxon>
        <taxon>Cyprididae</taxon>
        <taxon>Notodromas</taxon>
    </lineage>
</organism>
<dbReference type="FunFam" id="3.40.50.1980:FF:000001">
    <property type="entry name" value="Histidinol dehydrogenase"/>
    <property type="match status" value="1"/>
</dbReference>
<dbReference type="InterPro" id="IPR003714">
    <property type="entry name" value="PhoH"/>
</dbReference>
<dbReference type="GO" id="GO:0046872">
    <property type="term" value="F:metal ion binding"/>
    <property type="evidence" value="ECO:0007669"/>
    <property type="project" value="UniProtKB-KW"/>
</dbReference>
<proteinExistence type="inferred from homology"/>
<dbReference type="SUPFAM" id="SSF53720">
    <property type="entry name" value="ALDH-like"/>
    <property type="match status" value="1"/>
</dbReference>
<evidence type="ECO:0000256" key="6">
    <source>
        <dbReference type="RuleBase" id="RU004175"/>
    </source>
</evidence>
<evidence type="ECO:0000256" key="1">
    <source>
        <dbReference type="ARBA" id="ARBA00001947"/>
    </source>
</evidence>
<evidence type="ECO:0000256" key="5">
    <source>
        <dbReference type="ARBA" id="ARBA00023002"/>
    </source>
</evidence>
<dbReference type="InterPro" id="IPR016161">
    <property type="entry name" value="Ald_DH/histidinol_DH"/>
</dbReference>
<dbReference type="EMBL" id="CAJPEX010019211">
    <property type="protein sequence ID" value="CAG0925818.1"/>
    <property type="molecule type" value="Genomic_DNA"/>
</dbReference>
<keyword evidence="3" id="KW-0479">Metal-binding</keyword>
<gene>
    <name evidence="8" type="ORF">NMOB1V02_LOCUS13268</name>
</gene>
<comment type="pathway">
    <text evidence="2">Amino-acid biosynthesis; L-histidine biosynthesis; L-histidine from 5-phospho-alpha-D-ribose 1-diphosphate: step 9/9.</text>
</comment>
<dbReference type="EMBL" id="OA901248">
    <property type="protein sequence ID" value="CAD7285666.1"/>
    <property type="molecule type" value="Genomic_DNA"/>
</dbReference>
<dbReference type="GO" id="GO:0051287">
    <property type="term" value="F:NAD binding"/>
    <property type="evidence" value="ECO:0007669"/>
    <property type="project" value="InterPro"/>
</dbReference>
<dbReference type="Pfam" id="PF02562">
    <property type="entry name" value="PhoH"/>
    <property type="match status" value="1"/>
</dbReference>
<dbReference type="NCBIfam" id="TIGR00069">
    <property type="entry name" value="hisD"/>
    <property type="match status" value="1"/>
</dbReference>
<dbReference type="PRINTS" id="PR00083">
    <property type="entry name" value="HOLDHDRGNASE"/>
</dbReference>
<dbReference type="GO" id="GO:0005524">
    <property type="term" value="F:ATP binding"/>
    <property type="evidence" value="ECO:0007669"/>
    <property type="project" value="InterPro"/>
</dbReference>
<comment type="cofactor">
    <cofactor evidence="1">
        <name>Zn(2+)</name>
        <dbReference type="ChEBI" id="CHEBI:29105"/>
    </cofactor>
</comment>
<keyword evidence="4" id="KW-0862">Zinc</keyword>
<dbReference type="Gene3D" id="1.20.5.1300">
    <property type="match status" value="1"/>
</dbReference>
<dbReference type="UniPathway" id="UPA00031">
    <property type="reaction ID" value="UER00014"/>
</dbReference>
<evidence type="ECO:0000256" key="4">
    <source>
        <dbReference type="ARBA" id="ARBA00022833"/>
    </source>
</evidence>
<reference evidence="8" key="1">
    <citation type="submission" date="2020-11" db="EMBL/GenBank/DDBJ databases">
        <authorList>
            <person name="Tran Van P."/>
        </authorList>
    </citation>
    <scope>NUCLEOTIDE SEQUENCE</scope>
</reference>